<dbReference type="Pfam" id="PF05649">
    <property type="entry name" value="Peptidase_M13_N"/>
    <property type="match status" value="1"/>
</dbReference>
<dbReference type="SUPFAM" id="SSF55486">
    <property type="entry name" value="Metalloproteases ('zincins'), catalytic domain"/>
    <property type="match status" value="1"/>
</dbReference>
<evidence type="ECO:0000259" key="1">
    <source>
        <dbReference type="Pfam" id="PF05649"/>
    </source>
</evidence>
<organism evidence="2 3">
    <name type="scientific">Candidatus Dechloromonas phosphorivorans</name>
    <dbReference type="NCBI Taxonomy" id="2899244"/>
    <lineage>
        <taxon>Bacteria</taxon>
        <taxon>Pseudomonadati</taxon>
        <taxon>Pseudomonadota</taxon>
        <taxon>Betaproteobacteria</taxon>
        <taxon>Rhodocyclales</taxon>
        <taxon>Azonexaceae</taxon>
        <taxon>Dechloromonas</taxon>
    </lineage>
</organism>
<protein>
    <recommendedName>
        <fullName evidence="1">Peptidase M13 N-terminal domain-containing protein</fullName>
    </recommendedName>
</protein>
<comment type="caution">
    <text evidence="2">The sequence shown here is derived from an EMBL/GenBank/DDBJ whole genome shotgun (WGS) entry which is preliminary data.</text>
</comment>
<dbReference type="AlphaFoldDB" id="A0A935KBR4"/>
<evidence type="ECO:0000313" key="2">
    <source>
        <dbReference type="EMBL" id="MBK7415796.1"/>
    </source>
</evidence>
<gene>
    <name evidence="2" type="ORF">IPJ38_12445</name>
</gene>
<evidence type="ECO:0000313" key="3">
    <source>
        <dbReference type="Proteomes" id="UP000739411"/>
    </source>
</evidence>
<dbReference type="Proteomes" id="UP000739411">
    <property type="component" value="Unassembled WGS sequence"/>
</dbReference>
<dbReference type="GO" id="GO:0006508">
    <property type="term" value="P:proteolysis"/>
    <property type="evidence" value="ECO:0007669"/>
    <property type="project" value="InterPro"/>
</dbReference>
<reference evidence="2 3" key="1">
    <citation type="submission" date="2020-10" db="EMBL/GenBank/DDBJ databases">
        <title>Connecting structure to function with the recovery of over 1000 high-quality activated sludge metagenome-assembled genomes encoding full-length rRNA genes using long-read sequencing.</title>
        <authorList>
            <person name="Singleton C.M."/>
            <person name="Petriglieri F."/>
            <person name="Kristensen J.M."/>
            <person name="Kirkegaard R.H."/>
            <person name="Michaelsen T.Y."/>
            <person name="Andersen M.H."/>
            <person name="Karst S.M."/>
            <person name="Dueholm M.S."/>
            <person name="Nielsen P.H."/>
            <person name="Albertsen M."/>
        </authorList>
    </citation>
    <scope>NUCLEOTIDE SEQUENCE [LARGE SCALE GENOMIC DNA]</scope>
    <source>
        <strain evidence="2">EsbW_18-Q3-R4-48_BATAC.463</strain>
    </source>
</reference>
<dbReference type="EMBL" id="JADJMS010000026">
    <property type="protein sequence ID" value="MBK7415796.1"/>
    <property type="molecule type" value="Genomic_DNA"/>
</dbReference>
<dbReference type="InterPro" id="IPR008753">
    <property type="entry name" value="Peptidase_M13_N"/>
</dbReference>
<name>A0A935KBR4_9RHOO</name>
<sequence length="134" mass="14754">MTKRTDVLLQQTVETAAQKAASAPKGSPTQQVGDIYAAGIDEARLKALGDAPLQPIFQRIRAISDKKQLSSEIARLQLATNDAIIFGGAVIPGIRDKSKYIFVVSDSPLLLPNFEDYYKPEAAKYREAYLKNDR</sequence>
<feature type="domain" description="Peptidase M13 N-terminal" evidence="1">
    <location>
        <begin position="4"/>
        <end position="131"/>
    </location>
</feature>
<dbReference type="InterPro" id="IPR042089">
    <property type="entry name" value="Peptidase_M13_dom_2"/>
</dbReference>
<proteinExistence type="predicted"/>
<dbReference type="Gene3D" id="1.10.1380.10">
    <property type="entry name" value="Neutral endopeptidase , domain2"/>
    <property type="match status" value="1"/>
</dbReference>
<accession>A0A935KBR4</accession>